<dbReference type="InterPro" id="IPR001940">
    <property type="entry name" value="Peptidase_S1C"/>
</dbReference>
<dbReference type="Gene3D" id="2.40.10.10">
    <property type="entry name" value="Trypsin-like serine proteases"/>
    <property type="match status" value="2"/>
</dbReference>
<dbReference type="Gene3D" id="2.30.42.10">
    <property type="match status" value="1"/>
</dbReference>
<dbReference type="Pfam" id="PF17815">
    <property type="entry name" value="PDZ_3"/>
    <property type="match status" value="1"/>
</dbReference>
<dbReference type="GO" id="GO:0006508">
    <property type="term" value="P:proteolysis"/>
    <property type="evidence" value="ECO:0007669"/>
    <property type="project" value="UniProtKB-KW"/>
</dbReference>
<dbReference type="PANTHER" id="PTHR45980:SF9">
    <property type="entry name" value="PROTEASE DO-LIKE 10, MITOCHONDRIAL-RELATED"/>
    <property type="match status" value="1"/>
</dbReference>
<keyword evidence="2" id="KW-0378">Hydrolase</keyword>
<dbReference type="STRING" id="29422.Lbru_2748"/>
<reference evidence="5 6" key="1">
    <citation type="submission" date="2015-11" db="EMBL/GenBank/DDBJ databases">
        <title>Genomic analysis of 38 Legionella species identifies large and diverse effector repertoires.</title>
        <authorList>
            <person name="Burstein D."/>
            <person name="Amaro F."/>
            <person name="Zusman T."/>
            <person name="Lifshitz Z."/>
            <person name="Cohen O."/>
            <person name="Gilbert J.A."/>
            <person name="Pupko T."/>
            <person name="Shuman H.A."/>
            <person name="Segal G."/>
        </authorList>
    </citation>
    <scope>NUCLEOTIDE SEQUENCE [LARGE SCALE GENOMIC DNA]</scope>
    <source>
        <strain evidence="5 6">ATCC 43878</strain>
    </source>
</reference>
<keyword evidence="3" id="KW-0720">Serine protease</keyword>
<evidence type="ECO:0000313" key="5">
    <source>
        <dbReference type="EMBL" id="KTC77855.1"/>
    </source>
</evidence>
<evidence type="ECO:0000256" key="1">
    <source>
        <dbReference type="ARBA" id="ARBA00022670"/>
    </source>
</evidence>
<dbReference type="SUPFAM" id="SSF50156">
    <property type="entry name" value="PDZ domain-like"/>
    <property type="match status" value="1"/>
</dbReference>
<dbReference type="PROSITE" id="PS50106">
    <property type="entry name" value="PDZ"/>
    <property type="match status" value="1"/>
</dbReference>
<dbReference type="EMBL" id="LNXV01000034">
    <property type="protein sequence ID" value="KTC77855.1"/>
    <property type="molecule type" value="Genomic_DNA"/>
</dbReference>
<dbReference type="GO" id="GO:0004252">
    <property type="term" value="F:serine-type endopeptidase activity"/>
    <property type="evidence" value="ECO:0007669"/>
    <property type="project" value="InterPro"/>
</dbReference>
<gene>
    <name evidence="5" type="primary">degP</name>
    <name evidence="5" type="ORF">Lbru_2748</name>
</gene>
<keyword evidence="6" id="KW-1185">Reference proteome</keyword>
<proteinExistence type="predicted"/>
<dbReference type="Proteomes" id="UP000054742">
    <property type="component" value="Unassembled WGS sequence"/>
</dbReference>
<accession>A0A0W0S2S2</accession>
<dbReference type="SUPFAM" id="SSF50494">
    <property type="entry name" value="Trypsin-like serine proteases"/>
    <property type="match status" value="1"/>
</dbReference>
<evidence type="ECO:0000256" key="2">
    <source>
        <dbReference type="ARBA" id="ARBA00022801"/>
    </source>
</evidence>
<keyword evidence="1 5" id="KW-0645">Protease</keyword>
<organism evidence="5 6">
    <name type="scientific">Legionella brunensis</name>
    <dbReference type="NCBI Taxonomy" id="29422"/>
    <lineage>
        <taxon>Bacteria</taxon>
        <taxon>Pseudomonadati</taxon>
        <taxon>Pseudomonadota</taxon>
        <taxon>Gammaproteobacteria</taxon>
        <taxon>Legionellales</taxon>
        <taxon>Legionellaceae</taxon>
        <taxon>Legionella</taxon>
    </lineage>
</organism>
<evidence type="ECO:0000259" key="4">
    <source>
        <dbReference type="PROSITE" id="PS50106"/>
    </source>
</evidence>
<dbReference type="InterPro" id="IPR041517">
    <property type="entry name" value="DEGP_PDZ"/>
</dbReference>
<dbReference type="Gene3D" id="3.20.190.20">
    <property type="match status" value="1"/>
</dbReference>
<dbReference type="InterPro" id="IPR046449">
    <property type="entry name" value="DEGP_PDZ_sf"/>
</dbReference>
<evidence type="ECO:0000256" key="3">
    <source>
        <dbReference type="ARBA" id="ARBA00022825"/>
    </source>
</evidence>
<dbReference type="Pfam" id="PF00595">
    <property type="entry name" value="PDZ"/>
    <property type="match status" value="1"/>
</dbReference>
<sequence length="543" mass="59888">MLTNSTLKLEVDKQTTNYTTAWSIGQPSKSSATVTVIKYGEKVYLVTNAHAVLNATYLKVKFNQGSTELPVKQVWVDPIMDVAILQATSSDAQDLILKKTKPLEINVAFQPSSTEVNAYGYPAGGKGLSFTKGHISRTEISQIALSRLPGITIQTSAPINPGNSGGPITRVIDSGAEECIGIVSQGASSLSNVGYFIPACVVVQCIENYNRFGKLRNAKFIDYVTVPHVSFQWQSLKNPSFRAQLGMEPVLLGNELTGIYVSKVPQNSCAQNCLQEGDIILEIDGHPIQADGNVQVQELEHPISHLYLFQRKKYLDSLEFVIQRKSGNALETLKIQIKLTEQLGRSLLGPRDDKSLKYHIQPSGKNGGFVFVRCTQSLMDTFKGHYSTGSKTIVDNSNVPAMFYDFTNLSNDTDLCEIVVLQNILASEETDGYENFALSRGSLCESHRVVEANGKTITNLWDLVTALTENSTKPSLIKFANGKQLVIPPENKTTREELRSRYQIAFFTSPRVAPIPRKLFLDELNSLRQEDGNIAPSTLRQTS</sequence>
<evidence type="ECO:0000313" key="6">
    <source>
        <dbReference type="Proteomes" id="UP000054742"/>
    </source>
</evidence>
<dbReference type="OrthoDB" id="9758917at2"/>
<dbReference type="PATRIC" id="fig|29422.6.peg.2915"/>
<dbReference type="InterPro" id="IPR043504">
    <property type="entry name" value="Peptidase_S1_PA_chymotrypsin"/>
</dbReference>
<feature type="domain" description="PDZ" evidence="4">
    <location>
        <begin position="252"/>
        <end position="289"/>
    </location>
</feature>
<comment type="caution">
    <text evidence="5">The sequence shown here is derived from an EMBL/GenBank/DDBJ whole genome shotgun (WGS) entry which is preliminary data.</text>
</comment>
<dbReference type="AlphaFoldDB" id="A0A0W0S2S2"/>
<dbReference type="PANTHER" id="PTHR45980">
    <property type="match status" value="1"/>
</dbReference>
<dbReference type="PRINTS" id="PR00834">
    <property type="entry name" value="PROTEASES2C"/>
</dbReference>
<dbReference type="RefSeq" id="WP_058442727.1">
    <property type="nucleotide sequence ID" value="NZ_CAAAHU010000011.1"/>
</dbReference>
<dbReference type="InterPro" id="IPR001478">
    <property type="entry name" value="PDZ"/>
</dbReference>
<protein>
    <submittedName>
        <fullName evidence="5">DegP protease (Do-like, S2-serine-like)</fullName>
    </submittedName>
</protein>
<name>A0A0W0S2S2_9GAMM</name>
<dbReference type="InterPro" id="IPR036034">
    <property type="entry name" value="PDZ_sf"/>
</dbReference>
<dbReference type="InterPro" id="IPR009003">
    <property type="entry name" value="Peptidase_S1_PA"/>
</dbReference>
<dbReference type="Pfam" id="PF13365">
    <property type="entry name" value="Trypsin_2"/>
    <property type="match status" value="1"/>
</dbReference>